<dbReference type="EMBL" id="KN839865">
    <property type="protein sequence ID" value="KIJ61129.1"/>
    <property type="molecule type" value="Genomic_DNA"/>
</dbReference>
<feature type="region of interest" description="Disordered" evidence="1">
    <location>
        <begin position="19"/>
        <end position="43"/>
    </location>
</feature>
<feature type="region of interest" description="Disordered" evidence="1">
    <location>
        <begin position="249"/>
        <end position="274"/>
    </location>
</feature>
<sequence length="374" mass="42724">MESNHGLYQEPWLTRTFTHSSTDGPSYANNSPDMPPTTSWSPMLWASFQPQPYTSSDTWPTNLPSGTDEPPLSFPDPATNHFGRTPDICGAGHHEIVPPSVPTPLTMVHELATAPRNALPTHMIAGELDASVDASNPRTCEVLQDDLNFVTLNCSQIGDRDALRVRFVSTALIYAWTDENHHMKLCPRFRDLWLRMIEGDDSGDDIWLWADDDEKWMQEHCNEGYLLIGLELKQKDWADAQGALRRRLDREQRISQAPTTRNANPTLQDKSSSPRIRNADLAQRIAVIAWLLFSSKHMDEMSLQHGYTSQQNFGSASLIRDWHVIVYEILGLSPSFPEQPEEWKKFEEKRNAMRCKCLAPGSWYASRLRDWFRM</sequence>
<name>A0A0C9V699_9AGAM</name>
<protein>
    <submittedName>
        <fullName evidence="2">Uncharacterized protein</fullName>
    </submittedName>
</protein>
<dbReference type="AlphaFoldDB" id="A0A0C9V699"/>
<dbReference type="HOGENOM" id="CLU_740937_0_0_1"/>
<feature type="compositionally biased region" description="Polar residues" evidence="1">
    <location>
        <begin position="19"/>
        <end position="41"/>
    </location>
</feature>
<feature type="compositionally biased region" description="Polar residues" evidence="1">
    <location>
        <begin position="254"/>
        <end position="274"/>
    </location>
</feature>
<dbReference type="OrthoDB" id="2686862at2759"/>
<reference evidence="2 3" key="1">
    <citation type="submission" date="2014-04" db="EMBL/GenBank/DDBJ databases">
        <title>Evolutionary Origins and Diversification of the Mycorrhizal Mutualists.</title>
        <authorList>
            <consortium name="DOE Joint Genome Institute"/>
            <consortium name="Mycorrhizal Genomics Consortium"/>
            <person name="Kohler A."/>
            <person name="Kuo A."/>
            <person name="Nagy L.G."/>
            <person name="Floudas D."/>
            <person name="Copeland A."/>
            <person name="Barry K.W."/>
            <person name="Cichocki N."/>
            <person name="Veneault-Fourrey C."/>
            <person name="LaButti K."/>
            <person name="Lindquist E.A."/>
            <person name="Lipzen A."/>
            <person name="Lundell T."/>
            <person name="Morin E."/>
            <person name="Murat C."/>
            <person name="Riley R."/>
            <person name="Ohm R."/>
            <person name="Sun H."/>
            <person name="Tunlid A."/>
            <person name="Henrissat B."/>
            <person name="Grigoriev I.V."/>
            <person name="Hibbett D.S."/>
            <person name="Martin F."/>
        </authorList>
    </citation>
    <scope>NUCLEOTIDE SEQUENCE [LARGE SCALE GENOMIC DNA]</scope>
    <source>
        <strain evidence="2 3">MD-312</strain>
    </source>
</reference>
<evidence type="ECO:0000313" key="3">
    <source>
        <dbReference type="Proteomes" id="UP000053820"/>
    </source>
</evidence>
<proteinExistence type="predicted"/>
<gene>
    <name evidence="2" type="ORF">HYDPIDRAFT_116415</name>
</gene>
<organism evidence="2 3">
    <name type="scientific">Hydnomerulius pinastri MD-312</name>
    <dbReference type="NCBI Taxonomy" id="994086"/>
    <lineage>
        <taxon>Eukaryota</taxon>
        <taxon>Fungi</taxon>
        <taxon>Dikarya</taxon>
        <taxon>Basidiomycota</taxon>
        <taxon>Agaricomycotina</taxon>
        <taxon>Agaricomycetes</taxon>
        <taxon>Agaricomycetidae</taxon>
        <taxon>Boletales</taxon>
        <taxon>Boletales incertae sedis</taxon>
        <taxon>Leucogyrophana</taxon>
    </lineage>
</organism>
<evidence type="ECO:0000313" key="2">
    <source>
        <dbReference type="EMBL" id="KIJ61129.1"/>
    </source>
</evidence>
<keyword evidence="3" id="KW-1185">Reference proteome</keyword>
<evidence type="ECO:0000256" key="1">
    <source>
        <dbReference type="SAM" id="MobiDB-lite"/>
    </source>
</evidence>
<accession>A0A0C9V699</accession>
<dbReference type="Proteomes" id="UP000053820">
    <property type="component" value="Unassembled WGS sequence"/>
</dbReference>
<feature type="non-terminal residue" evidence="2">
    <location>
        <position position="1"/>
    </location>
</feature>